<keyword evidence="4" id="KW-1185">Reference proteome</keyword>
<sequence length="200" mass="21767">MTVDWRSPMACDNKRGMALSGVEAERGFGGCICDFQCGGWRGHQHWQGHGMRSCESKREVAFQCAFLSASQEINSVPDLRPGTSFSLGRLAVSQPFGRSNFSFSSSRRAPGRAGAVRPSGLTVESLGIYICSARGSAILTAAASYVPALHFLLRPGFHRSGPPGHRLLRWLFTIHIILIFALAIFPPKNSCRSASRSQLL</sequence>
<evidence type="ECO:0000256" key="1">
    <source>
        <dbReference type="SAM" id="Phobius"/>
    </source>
</evidence>
<evidence type="ECO:0000313" key="2">
    <source>
        <dbReference type="EMBL" id="KAG0446056.1"/>
    </source>
</evidence>
<dbReference type="AlphaFoldDB" id="A0A835P3W6"/>
<reference evidence="4 5" key="1">
    <citation type="journal article" date="2020" name="Nat. Food">
        <title>A phased Vanilla planifolia genome enables genetic improvement of flavour and production.</title>
        <authorList>
            <person name="Hasing T."/>
            <person name="Tang H."/>
            <person name="Brym M."/>
            <person name="Khazi F."/>
            <person name="Huang T."/>
            <person name="Chambers A.H."/>
        </authorList>
    </citation>
    <scope>NUCLEOTIDE SEQUENCE [LARGE SCALE GENOMIC DNA]</scope>
    <source>
        <tissue evidence="3">Leaf</tissue>
    </source>
</reference>
<organism evidence="3 4">
    <name type="scientific">Vanilla planifolia</name>
    <name type="common">Vanilla</name>
    <dbReference type="NCBI Taxonomy" id="51239"/>
    <lineage>
        <taxon>Eukaryota</taxon>
        <taxon>Viridiplantae</taxon>
        <taxon>Streptophyta</taxon>
        <taxon>Embryophyta</taxon>
        <taxon>Tracheophyta</taxon>
        <taxon>Spermatophyta</taxon>
        <taxon>Magnoliopsida</taxon>
        <taxon>Liliopsida</taxon>
        <taxon>Asparagales</taxon>
        <taxon>Orchidaceae</taxon>
        <taxon>Vanilloideae</taxon>
        <taxon>Vanilleae</taxon>
        <taxon>Vanilla</taxon>
    </lineage>
</organism>
<evidence type="ECO:0000313" key="3">
    <source>
        <dbReference type="EMBL" id="KAG0446059.1"/>
    </source>
</evidence>
<dbReference type="EMBL" id="JADCNM010000622">
    <property type="protein sequence ID" value="KAG0446056.1"/>
    <property type="molecule type" value="Genomic_DNA"/>
</dbReference>
<gene>
    <name evidence="3" type="ORF">HPP92_029017</name>
    <name evidence="2" type="ORF">HPP92_029029</name>
</gene>
<accession>A0A835P3W6</accession>
<evidence type="ECO:0000313" key="5">
    <source>
        <dbReference type="Proteomes" id="UP000639772"/>
    </source>
</evidence>
<dbReference type="EMBL" id="JADCNL010000621">
    <property type="protein sequence ID" value="KAG0446059.1"/>
    <property type="molecule type" value="Genomic_DNA"/>
</dbReference>
<keyword evidence="1" id="KW-0812">Transmembrane</keyword>
<proteinExistence type="predicted"/>
<dbReference type="Proteomes" id="UP000639772">
    <property type="component" value="Unassembled WGS sequence"/>
</dbReference>
<feature type="transmembrane region" description="Helical" evidence="1">
    <location>
        <begin position="167"/>
        <end position="186"/>
    </location>
</feature>
<keyword evidence="1" id="KW-0472">Membrane</keyword>
<name>A0A835P3W6_VANPL</name>
<keyword evidence="1" id="KW-1133">Transmembrane helix</keyword>
<evidence type="ECO:0000313" key="4">
    <source>
        <dbReference type="Proteomes" id="UP000636800"/>
    </source>
</evidence>
<protein>
    <submittedName>
        <fullName evidence="3">Uncharacterized protein</fullName>
    </submittedName>
</protein>
<dbReference type="Proteomes" id="UP000636800">
    <property type="component" value="Unassembled WGS sequence"/>
</dbReference>
<comment type="caution">
    <text evidence="3">The sequence shown here is derived from an EMBL/GenBank/DDBJ whole genome shotgun (WGS) entry which is preliminary data.</text>
</comment>
<feature type="transmembrane region" description="Helical" evidence="1">
    <location>
        <begin position="126"/>
        <end position="147"/>
    </location>
</feature>